<comment type="caution">
    <text evidence="1">The sequence shown here is derived from an EMBL/GenBank/DDBJ whole genome shotgun (WGS) entry which is preliminary data.</text>
</comment>
<protein>
    <recommendedName>
        <fullName evidence="3">DUF1896 domain-containing protein</fullName>
    </recommendedName>
</protein>
<name>A0ABU3D678_9FLAO</name>
<dbReference type="RefSeq" id="WP_311503381.1">
    <property type="nucleotide sequence ID" value="NZ_JAVRHK010000007.1"/>
</dbReference>
<dbReference type="Proteomes" id="UP001262582">
    <property type="component" value="Unassembled WGS sequence"/>
</dbReference>
<dbReference type="EMBL" id="JAVRHK010000007">
    <property type="protein sequence ID" value="MDT0677037.1"/>
    <property type="molecule type" value="Genomic_DNA"/>
</dbReference>
<evidence type="ECO:0008006" key="3">
    <source>
        <dbReference type="Google" id="ProtNLM"/>
    </source>
</evidence>
<reference evidence="1 2" key="1">
    <citation type="submission" date="2023-09" db="EMBL/GenBank/DDBJ databases">
        <authorList>
            <person name="Rey-Velasco X."/>
        </authorList>
    </citation>
    <scope>NUCLEOTIDE SEQUENCE [LARGE SCALE GENOMIC DNA]</scope>
    <source>
        <strain evidence="1 2">F117</strain>
    </source>
</reference>
<evidence type="ECO:0000313" key="2">
    <source>
        <dbReference type="Proteomes" id="UP001262582"/>
    </source>
</evidence>
<sequence>MQTLLKEKLWAFIVHNNPELMFNLQEDYSVTTYLDSKVMEIMPLAEQLLSENRPGYVVEELCLDRMTEELKPSRYHYLLSVLEEEFPADYEQLRESGTLTYEVVNLIDYCKDIFDGYGFNAENEDDRQLRYAIIGQVQEYSYLLTK</sequence>
<organism evidence="1 2">
    <name type="scientific">Autumnicola musiva</name>
    <dbReference type="NCBI Taxonomy" id="3075589"/>
    <lineage>
        <taxon>Bacteria</taxon>
        <taxon>Pseudomonadati</taxon>
        <taxon>Bacteroidota</taxon>
        <taxon>Flavobacteriia</taxon>
        <taxon>Flavobacteriales</taxon>
        <taxon>Flavobacteriaceae</taxon>
        <taxon>Autumnicola</taxon>
    </lineage>
</organism>
<gene>
    <name evidence="1" type="ORF">RM539_10630</name>
</gene>
<proteinExistence type="predicted"/>
<accession>A0ABU3D678</accession>
<keyword evidence="2" id="KW-1185">Reference proteome</keyword>
<evidence type="ECO:0000313" key="1">
    <source>
        <dbReference type="EMBL" id="MDT0677037.1"/>
    </source>
</evidence>